<organism evidence="1 2">
    <name type="scientific">Cristinia sonorae</name>
    <dbReference type="NCBI Taxonomy" id="1940300"/>
    <lineage>
        <taxon>Eukaryota</taxon>
        <taxon>Fungi</taxon>
        <taxon>Dikarya</taxon>
        <taxon>Basidiomycota</taxon>
        <taxon>Agaricomycotina</taxon>
        <taxon>Agaricomycetes</taxon>
        <taxon>Agaricomycetidae</taxon>
        <taxon>Agaricales</taxon>
        <taxon>Pleurotineae</taxon>
        <taxon>Stephanosporaceae</taxon>
        <taxon>Cristinia</taxon>
    </lineage>
</organism>
<sequence length="244" mass="27528">MSSAPGIFYAYARHTTTDWAWRYLITFESRTVADEWWRAVTDSVEGGYQRFKGVSRVSAQWYTHDPNDGGNIMDTVNDDRCAAKFKTKVMFTLINDRDGRIFSTAEGSDYADYRSGGLFFIRSVVQPNLFWYLDTSSGEILASTERRTKFKISAIDQKDGTVMIGKDVISVRAVIPGGHLGDHDHICAGDRALIVGGKSRITELRFREFVNGFALKFYGTSAQEEVVTITRDLDGLGERWELTN</sequence>
<dbReference type="AlphaFoldDB" id="A0A8K0XLW6"/>
<keyword evidence="2" id="KW-1185">Reference proteome</keyword>
<evidence type="ECO:0000313" key="2">
    <source>
        <dbReference type="Proteomes" id="UP000813824"/>
    </source>
</evidence>
<comment type="caution">
    <text evidence="1">The sequence shown here is derived from an EMBL/GenBank/DDBJ whole genome shotgun (WGS) entry which is preliminary data.</text>
</comment>
<accession>A0A8K0XLW6</accession>
<reference evidence="1" key="1">
    <citation type="journal article" date="2021" name="New Phytol.">
        <title>Evolutionary innovations through gain and loss of genes in the ectomycorrhizal Boletales.</title>
        <authorList>
            <person name="Wu G."/>
            <person name="Miyauchi S."/>
            <person name="Morin E."/>
            <person name="Kuo A."/>
            <person name="Drula E."/>
            <person name="Varga T."/>
            <person name="Kohler A."/>
            <person name="Feng B."/>
            <person name="Cao Y."/>
            <person name="Lipzen A."/>
            <person name="Daum C."/>
            <person name="Hundley H."/>
            <person name="Pangilinan J."/>
            <person name="Johnson J."/>
            <person name="Barry K."/>
            <person name="LaButti K."/>
            <person name="Ng V."/>
            <person name="Ahrendt S."/>
            <person name="Min B."/>
            <person name="Choi I.G."/>
            <person name="Park H."/>
            <person name="Plett J.M."/>
            <person name="Magnuson J."/>
            <person name="Spatafora J.W."/>
            <person name="Nagy L.G."/>
            <person name="Henrissat B."/>
            <person name="Grigoriev I.V."/>
            <person name="Yang Z.L."/>
            <person name="Xu J."/>
            <person name="Martin F.M."/>
        </authorList>
    </citation>
    <scope>NUCLEOTIDE SEQUENCE</scope>
    <source>
        <strain evidence="1">KKN 215</strain>
    </source>
</reference>
<dbReference type="Proteomes" id="UP000813824">
    <property type="component" value="Unassembled WGS sequence"/>
</dbReference>
<dbReference type="OrthoDB" id="5364171at2759"/>
<dbReference type="EMBL" id="JAEVFJ010000035">
    <property type="protein sequence ID" value="KAH8091680.1"/>
    <property type="molecule type" value="Genomic_DNA"/>
</dbReference>
<gene>
    <name evidence="1" type="ORF">BXZ70DRAFT_909736</name>
</gene>
<evidence type="ECO:0000313" key="1">
    <source>
        <dbReference type="EMBL" id="KAH8091680.1"/>
    </source>
</evidence>
<proteinExistence type="predicted"/>
<name>A0A8K0XLW6_9AGAR</name>
<protein>
    <submittedName>
        <fullName evidence="1">Uncharacterized protein</fullName>
    </submittedName>
</protein>